<dbReference type="Ensembl" id="ENSNMLT00000046974.1">
    <property type="protein sequence ID" value="ENSNMLP00000042293.1"/>
    <property type="gene ID" value="ENSNMLG00000025767.1"/>
</dbReference>
<reference evidence="4" key="1">
    <citation type="submission" date="2025-08" db="UniProtKB">
        <authorList>
            <consortium name="Ensembl"/>
        </authorList>
    </citation>
    <scope>IDENTIFICATION</scope>
</reference>
<keyword evidence="2" id="KW-0547">Nucleotide-binding</keyword>
<feature type="domain" description="AIG1-type G" evidence="3">
    <location>
        <begin position="70"/>
        <end position="263"/>
    </location>
</feature>
<dbReference type="AlphaFoldDB" id="A0A8C6UVX5"/>
<dbReference type="InterPro" id="IPR027417">
    <property type="entry name" value="P-loop_NTPase"/>
</dbReference>
<dbReference type="CDD" id="cd00882">
    <property type="entry name" value="Ras_like_GTPase"/>
    <property type="match status" value="1"/>
</dbReference>
<comment type="similarity">
    <text evidence="1">Belongs to the TRAFAC class TrmE-Era-EngA-EngB-Septin-like GTPase superfamily. AIG1/Toc34/Toc159-like paraseptin GTPase family. IAN subfamily.</text>
</comment>
<proteinExistence type="inferred from homology"/>
<evidence type="ECO:0000256" key="1">
    <source>
        <dbReference type="ARBA" id="ARBA00008535"/>
    </source>
</evidence>
<organism evidence="4 5">
    <name type="scientific">Neogobius melanostomus</name>
    <name type="common">round goby</name>
    <dbReference type="NCBI Taxonomy" id="47308"/>
    <lineage>
        <taxon>Eukaryota</taxon>
        <taxon>Metazoa</taxon>
        <taxon>Chordata</taxon>
        <taxon>Craniata</taxon>
        <taxon>Vertebrata</taxon>
        <taxon>Euteleostomi</taxon>
        <taxon>Actinopterygii</taxon>
        <taxon>Neopterygii</taxon>
        <taxon>Teleostei</taxon>
        <taxon>Neoteleostei</taxon>
        <taxon>Acanthomorphata</taxon>
        <taxon>Gobiaria</taxon>
        <taxon>Gobiiformes</taxon>
        <taxon>Gobioidei</taxon>
        <taxon>Gobiidae</taxon>
        <taxon>Benthophilinae</taxon>
        <taxon>Neogobiini</taxon>
        <taxon>Neogobius</taxon>
    </lineage>
</organism>
<evidence type="ECO:0000313" key="5">
    <source>
        <dbReference type="Proteomes" id="UP000694523"/>
    </source>
</evidence>
<dbReference type="Pfam" id="PF04548">
    <property type="entry name" value="AIG1"/>
    <property type="match status" value="1"/>
</dbReference>
<evidence type="ECO:0000256" key="2">
    <source>
        <dbReference type="ARBA" id="ARBA00022741"/>
    </source>
</evidence>
<name>A0A8C6UVX5_9GOBI</name>
<dbReference type="Proteomes" id="UP000694523">
    <property type="component" value="Unplaced"/>
</dbReference>
<dbReference type="GO" id="GO:0005525">
    <property type="term" value="F:GTP binding"/>
    <property type="evidence" value="ECO:0007669"/>
    <property type="project" value="InterPro"/>
</dbReference>
<dbReference type="InterPro" id="IPR006703">
    <property type="entry name" value="G_AIG1"/>
</dbReference>
<reference evidence="4" key="2">
    <citation type="submission" date="2025-09" db="UniProtKB">
        <authorList>
            <consortium name="Ensembl"/>
        </authorList>
    </citation>
    <scope>IDENTIFICATION</scope>
</reference>
<dbReference type="PANTHER" id="PTHR32046:SF11">
    <property type="entry name" value="IMMUNE-ASSOCIATED NUCLEOTIDE-BINDING PROTEIN 10-LIKE"/>
    <property type="match status" value="1"/>
</dbReference>
<protein>
    <recommendedName>
        <fullName evidence="3">AIG1-type G domain-containing protein</fullName>
    </recommendedName>
</protein>
<dbReference type="Gene3D" id="3.40.50.300">
    <property type="entry name" value="P-loop containing nucleotide triphosphate hydrolases"/>
    <property type="match status" value="1"/>
</dbReference>
<sequence length="362" mass="41153">MCGVISPVQSRTFPCEFPCDQESTKLSEGPPACYQLKLDRVNLDKLSDQESQLKRFTLGKRNLSYPNKIILLVGATGTGKSTLINALVNFVMGVKFEDKVWFEIITDEKDRPESESQTSEVSVYEVFGFEGTTVPYSLTIIDTPGYGDTRGIEYDDIITKKLQELFCAPEGVDFINVVGLVLKATENRIDERMAYIFNSVTSIFGKDMEKNIVALLTHSDGAEPKNALQGLEQAQLKYAKDESNEPIYFLFNNRQKEQIDMKQKYDKTVGETRIKQSLVGFLQEQTKRLEQDKDQCLDGAFGAMDQLDKIALNTDAVSTYVHLEYLLSKVKDEEKKKKMEMMKSQIEDRHKGAVHYFMKSKK</sequence>
<keyword evidence="5" id="KW-1185">Reference proteome</keyword>
<dbReference type="SUPFAM" id="SSF52540">
    <property type="entry name" value="P-loop containing nucleoside triphosphate hydrolases"/>
    <property type="match status" value="1"/>
</dbReference>
<evidence type="ECO:0000259" key="3">
    <source>
        <dbReference type="Pfam" id="PF04548"/>
    </source>
</evidence>
<evidence type="ECO:0000313" key="4">
    <source>
        <dbReference type="Ensembl" id="ENSNMLP00000042293.1"/>
    </source>
</evidence>
<accession>A0A8C6UVX5</accession>
<dbReference type="PANTHER" id="PTHR32046">
    <property type="entry name" value="G DOMAIN-CONTAINING PROTEIN"/>
    <property type="match status" value="1"/>
</dbReference>